<evidence type="ECO:0000313" key="1">
    <source>
        <dbReference type="EMBL" id="SPD87757.1"/>
    </source>
</evidence>
<dbReference type="AlphaFoldDB" id="A0A2N9JJY5"/>
<sequence>MNPFCTNACSWPDGGGRPPIFCSQTCRRAYARERASLLAQVRWLERYLAVDQVLGRAAAPITQRLSQARWQLARYPDLTQTSEGD</sequence>
<evidence type="ECO:0000313" key="2">
    <source>
        <dbReference type="Proteomes" id="UP000238164"/>
    </source>
</evidence>
<reference evidence="1 2" key="1">
    <citation type="submission" date="2018-02" db="EMBL/GenBank/DDBJ databases">
        <authorList>
            <person name="Cohen D.B."/>
            <person name="Kent A.D."/>
        </authorList>
    </citation>
    <scope>NUCLEOTIDE SEQUENCE [LARGE SCALE GENOMIC DNA]</scope>
    <source>
        <strain evidence="1">1</strain>
    </source>
</reference>
<organism evidence="1 2">
    <name type="scientific">Micropruina glycogenica</name>
    <dbReference type="NCBI Taxonomy" id="75385"/>
    <lineage>
        <taxon>Bacteria</taxon>
        <taxon>Bacillati</taxon>
        <taxon>Actinomycetota</taxon>
        <taxon>Actinomycetes</taxon>
        <taxon>Propionibacteriales</taxon>
        <taxon>Nocardioidaceae</taxon>
        <taxon>Micropruina</taxon>
    </lineage>
</organism>
<protein>
    <submittedName>
        <fullName evidence="1">Uncharacterized protein</fullName>
    </submittedName>
</protein>
<proteinExistence type="predicted"/>
<gene>
    <name evidence="1" type="ORF">MPLG2_2727</name>
</gene>
<keyword evidence="2" id="KW-1185">Reference proteome</keyword>
<accession>A0A2N9JJY5</accession>
<dbReference type="OrthoDB" id="4219687at2"/>
<dbReference type="RefSeq" id="WP_158681149.1">
    <property type="nucleotide sequence ID" value="NZ_BAAAGO010000031.1"/>
</dbReference>
<dbReference type="EMBL" id="LT985188">
    <property type="protein sequence ID" value="SPD87757.1"/>
    <property type="molecule type" value="Genomic_DNA"/>
</dbReference>
<dbReference type="KEGG" id="mgg:MPLG2_2727"/>
<dbReference type="Proteomes" id="UP000238164">
    <property type="component" value="Chromosome 1"/>
</dbReference>
<name>A0A2N9JJY5_9ACTN</name>